<accession>A0A4R4JY18</accession>
<dbReference type="GO" id="GO:0015562">
    <property type="term" value="F:efflux transmembrane transporter activity"/>
    <property type="evidence" value="ECO:0007669"/>
    <property type="project" value="InterPro"/>
</dbReference>
<proteinExistence type="predicted"/>
<name>A0A4R4JY18_9BACT</name>
<evidence type="ECO:0008006" key="4">
    <source>
        <dbReference type="Google" id="ProtNLM"/>
    </source>
</evidence>
<comment type="caution">
    <text evidence="2">The sequence shown here is derived from an EMBL/GenBank/DDBJ whole genome shotgun (WGS) entry which is preliminary data.</text>
</comment>
<evidence type="ECO:0000256" key="1">
    <source>
        <dbReference type="SAM" id="SignalP"/>
    </source>
</evidence>
<evidence type="ECO:0000313" key="2">
    <source>
        <dbReference type="EMBL" id="TDB59797.1"/>
    </source>
</evidence>
<feature type="signal peptide" evidence="1">
    <location>
        <begin position="1"/>
        <end position="24"/>
    </location>
</feature>
<feature type="chain" id="PRO_5020380681" description="TolC family protein" evidence="1">
    <location>
        <begin position="25"/>
        <end position="227"/>
    </location>
</feature>
<dbReference type="Gene3D" id="1.20.1600.10">
    <property type="entry name" value="Outer membrane efflux proteins (OEP)"/>
    <property type="match status" value="1"/>
</dbReference>
<gene>
    <name evidence="2" type="ORF">EZE20_21815</name>
</gene>
<reference evidence="2 3" key="1">
    <citation type="submission" date="2019-02" db="EMBL/GenBank/DDBJ databases">
        <title>Arundinibacter roseus gen. nov., sp. nov., a new member of the family Cytophagaceae.</title>
        <authorList>
            <person name="Szuroczki S."/>
            <person name="Khayer B."/>
            <person name="Sproer C."/>
            <person name="Toumi M."/>
            <person name="Szabo A."/>
            <person name="Felfoldi T."/>
            <person name="Schumann P."/>
            <person name="Toth E."/>
        </authorList>
    </citation>
    <scope>NUCLEOTIDE SEQUENCE [LARGE SCALE GENOMIC DNA]</scope>
    <source>
        <strain evidence="2 3">DMA-k-7a</strain>
    </source>
</reference>
<dbReference type="OrthoDB" id="793488at2"/>
<protein>
    <recommendedName>
        <fullName evidence="4">TolC family protein</fullName>
    </recommendedName>
</protein>
<dbReference type="Proteomes" id="UP000295706">
    <property type="component" value="Unassembled WGS sequence"/>
</dbReference>
<sequence length="227" mass="26167">MSNRCKKNLCVLGLLLFWGAPLHAQETLADEMSMPFMERLIGIAKTNYPTAKRYQENVTMANQLLKKARLSYFDLLSFSYLFSPTQTIAAVNPSFLNGYQFAIFINIGAILQKPYVIRQANSEFKIAQYDQDAYLLNLEAEVKRRYIQYIQRRSVYRLKSAAFLDVESMLKEIKYKYQNGTETLENYNKVLLMLSDHTQGKLAAESEMLIAQSDLEELIGQKLATIR</sequence>
<keyword evidence="3" id="KW-1185">Reference proteome</keyword>
<keyword evidence="1" id="KW-0732">Signal</keyword>
<dbReference type="SUPFAM" id="SSF56954">
    <property type="entry name" value="Outer membrane efflux proteins (OEP)"/>
    <property type="match status" value="1"/>
</dbReference>
<organism evidence="2 3">
    <name type="scientific">Arundinibacter roseus</name>
    <dbReference type="NCBI Taxonomy" id="2070510"/>
    <lineage>
        <taxon>Bacteria</taxon>
        <taxon>Pseudomonadati</taxon>
        <taxon>Bacteroidota</taxon>
        <taxon>Cytophagia</taxon>
        <taxon>Cytophagales</taxon>
        <taxon>Spirosomataceae</taxon>
        <taxon>Arundinibacter</taxon>
    </lineage>
</organism>
<evidence type="ECO:0000313" key="3">
    <source>
        <dbReference type="Proteomes" id="UP000295706"/>
    </source>
</evidence>
<dbReference type="RefSeq" id="WP_132121750.1">
    <property type="nucleotide sequence ID" value="NZ_SMJU01000019.1"/>
</dbReference>
<dbReference type="EMBL" id="SMJU01000019">
    <property type="protein sequence ID" value="TDB59797.1"/>
    <property type="molecule type" value="Genomic_DNA"/>
</dbReference>
<dbReference type="AlphaFoldDB" id="A0A4R4JY18"/>